<dbReference type="SUPFAM" id="SSF55120">
    <property type="entry name" value="Pseudouridine synthase"/>
    <property type="match status" value="1"/>
</dbReference>
<dbReference type="AlphaFoldDB" id="A0A0A1GW16"/>
<dbReference type="CDD" id="cd02869">
    <property type="entry name" value="PseudoU_synth_RluA_like"/>
    <property type="match status" value="1"/>
</dbReference>
<evidence type="ECO:0000256" key="3">
    <source>
        <dbReference type="PIRSR" id="PIRSR606225-1"/>
    </source>
</evidence>
<dbReference type="InterPro" id="IPR020103">
    <property type="entry name" value="PsdUridine_synth_cat_dom_sf"/>
</dbReference>
<dbReference type="GO" id="GO:0000455">
    <property type="term" value="P:enzyme-directed rRNA pseudouridine synthesis"/>
    <property type="evidence" value="ECO:0007669"/>
    <property type="project" value="TreeGrafter"/>
</dbReference>
<dbReference type="STRING" id="1291742.LOOC260_104850"/>
<dbReference type="NCBIfam" id="TIGR00005">
    <property type="entry name" value="rluA_subfam"/>
    <property type="match status" value="1"/>
</dbReference>
<dbReference type="GO" id="GO:0009982">
    <property type="term" value="F:pseudouridine synthase activity"/>
    <property type="evidence" value="ECO:0007669"/>
    <property type="project" value="InterPro"/>
</dbReference>
<evidence type="ECO:0000259" key="5">
    <source>
        <dbReference type="Pfam" id="PF00849"/>
    </source>
</evidence>
<feature type="active site" evidence="3">
    <location>
        <position position="134"/>
    </location>
</feature>
<dbReference type="Gene3D" id="3.30.2350.10">
    <property type="entry name" value="Pseudouridine synthase"/>
    <property type="match status" value="1"/>
</dbReference>
<dbReference type="GO" id="GO:0003723">
    <property type="term" value="F:RNA binding"/>
    <property type="evidence" value="ECO:0007669"/>
    <property type="project" value="InterPro"/>
</dbReference>
<evidence type="ECO:0000313" key="6">
    <source>
        <dbReference type="EMBL" id="BAP85048.1"/>
    </source>
</evidence>
<evidence type="ECO:0000256" key="1">
    <source>
        <dbReference type="ARBA" id="ARBA00000073"/>
    </source>
</evidence>
<dbReference type="InterPro" id="IPR050188">
    <property type="entry name" value="RluA_PseudoU_synthase"/>
</dbReference>
<evidence type="ECO:0000256" key="2">
    <source>
        <dbReference type="ARBA" id="ARBA00010876"/>
    </source>
</evidence>
<reference evidence="6 7" key="1">
    <citation type="submission" date="2014-11" db="EMBL/GenBank/DDBJ databases">
        <title>Complete genome sequence and analysis of Lactobacillus hokkaidonensis LOOC260T.</title>
        <authorList>
            <person name="Tanizawa Y."/>
            <person name="Tohno M."/>
            <person name="Kaminuma E."/>
            <person name="Nakamura Y."/>
            <person name="Arita M."/>
        </authorList>
    </citation>
    <scope>NUCLEOTIDE SEQUENCE [LARGE SCALE GENOMIC DNA]</scope>
    <source>
        <strain evidence="6 7">LOOC260</strain>
    </source>
</reference>
<dbReference type="InterPro" id="IPR006225">
    <property type="entry name" value="PsdUridine_synth_RluC/D"/>
</dbReference>
<comment type="function">
    <text evidence="4">Responsible for synthesis of pseudouridine from uracil.</text>
</comment>
<evidence type="ECO:0000313" key="7">
    <source>
        <dbReference type="Proteomes" id="UP000031620"/>
    </source>
</evidence>
<organism evidence="6 7">
    <name type="scientific">Paucilactobacillus hokkaidonensis JCM 18461</name>
    <dbReference type="NCBI Taxonomy" id="1291742"/>
    <lineage>
        <taxon>Bacteria</taxon>
        <taxon>Bacillati</taxon>
        <taxon>Bacillota</taxon>
        <taxon>Bacilli</taxon>
        <taxon>Lactobacillales</taxon>
        <taxon>Lactobacillaceae</taxon>
        <taxon>Paucilactobacillus</taxon>
    </lineage>
</organism>
<dbReference type="PANTHER" id="PTHR21600:SF35">
    <property type="entry name" value="PSEUDOURIDINE SYNTHASE"/>
    <property type="match status" value="1"/>
</dbReference>
<gene>
    <name evidence="6" type="ORF">LOOC260_104850</name>
</gene>
<name>A0A0A1GW16_9LACO</name>
<comment type="similarity">
    <text evidence="2 4">Belongs to the pseudouridine synthase RluA family.</text>
</comment>
<dbReference type="HOGENOM" id="CLU_016902_8_2_9"/>
<dbReference type="EMBL" id="AP014680">
    <property type="protein sequence ID" value="BAP85048.1"/>
    <property type="molecule type" value="Genomic_DNA"/>
</dbReference>
<keyword evidence="4" id="KW-0413">Isomerase</keyword>
<dbReference type="Proteomes" id="UP000031620">
    <property type="component" value="Chromosome"/>
</dbReference>
<comment type="catalytic activity">
    <reaction evidence="1 4">
        <text>a uridine in RNA = a pseudouridine in RNA</text>
        <dbReference type="Rhea" id="RHEA:48348"/>
        <dbReference type="Rhea" id="RHEA-COMP:12068"/>
        <dbReference type="Rhea" id="RHEA-COMP:12069"/>
        <dbReference type="ChEBI" id="CHEBI:65314"/>
        <dbReference type="ChEBI" id="CHEBI:65315"/>
    </reaction>
</comment>
<dbReference type="EC" id="5.4.99.-" evidence="4"/>
<protein>
    <recommendedName>
        <fullName evidence="4">Pseudouridine synthase</fullName>
        <ecNumber evidence="4">5.4.99.-</ecNumber>
    </recommendedName>
</protein>
<dbReference type="InterPro" id="IPR006145">
    <property type="entry name" value="PsdUridine_synth_RsuA/RluA"/>
</dbReference>
<accession>A0A0A1GW16</accession>
<feature type="domain" description="Pseudouridine synthase RsuA/RluA-like" evidence="5">
    <location>
        <begin position="86"/>
        <end position="237"/>
    </location>
</feature>
<dbReference type="GO" id="GO:0140098">
    <property type="term" value="F:catalytic activity, acting on RNA"/>
    <property type="evidence" value="ECO:0007669"/>
    <property type="project" value="UniProtKB-ARBA"/>
</dbReference>
<dbReference type="PANTHER" id="PTHR21600">
    <property type="entry name" value="MITOCHONDRIAL RNA PSEUDOURIDINE SYNTHASE"/>
    <property type="match status" value="1"/>
</dbReference>
<dbReference type="KEGG" id="lho:LOOC260_104850"/>
<sequence>MKNTWINQTKQTTTIKRFLQRQGVGHRLISDVKHGQGNFLLNGALAESSTSIQENDKITLELQPEPEDLTVETSNLPVDVVYEDTNWLIVNKPAGLTSIPGPTNQTDTLLNRVKGYLKQQDAEDLRPHLILRLDRFTSGIVLIAKHRLAQSMISVQVEQHLMEKIYIAIITGQLKQQHGIIDQPIGRVVDSPKRAVMENGQVAKTEFWVQQTSASWTMLKVQLHTGRTHQIRVHFTHLGHPLLGDELYGGPQDLIKRQALHAVSLKFMDPFTSQIIKIKVPLPDDMVQITALE</sequence>
<proteinExistence type="inferred from homology"/>
<dbReference type="RefSeq" id="WP_041092704.1">
    <property type="nucleotide sequence ID" value="NZ_AP014680.1"/>
</dbReference>
<dbReference type="Pfam" id="PF00849">
    <property type="entry name" value="PseudoU_synth_2"/>
    <property type="match status" value="1"/>
</dbReference>
<evidence type="ECO:0000256" key="4">
    <source>
        <dbReference type="RuleBase" id="RU362028"/>
    </source>
</evidence>